<sequence length="267" mass="30550">MGQNTGLEKIVHIIPLGHEIDRAVVPFQEQTPYRVYLLTVTKNPDLDQNMIARQQYFVEQVKARLDKTTEVITINTNMFELQDVIKTLSGIIRKEKEQGNRVSVNMSACGRLTSVGAMVAAMGHDVNLYYVMAQDYAKTEEEINLHGLSICPTLDVKRIVNFAFVQPDEVGKQILAFLYRKGKPMRTIDIFEVLRDQDVQGFDVLFYEVEEKKKRGVQSRQLMKLDKTILTKLARDKLITREKRGRNVFVTLTESGKYMACLSGLLE</sequence>
<evidence type="ECO:0000313" key="3">
    <source>
        <dbReference type="EMBL" id="RXE56024.1"/>
    </source>
</evidence>
<evidence type="ECO:0000313" key="4">
    <source>
        <dbReference type="Proteomes" id="UP000290932"/>
    </source>
</evidence>
<keyword evidence="4" id="KW-1185">Reference proteome</keyword>
<evidence type="ECO:0000259" key="1">
    <source>
        <dbReference type="Pfam" id="PF19810"/>
    </source>
</evidence>
<dbReference type="Proteomes" id="UP000290932">
    <property type="component" value="Unassembled WGS sequence"/>
</dbReference>
<dbReference type="Pfam" id="PF22665">
    <property type="entry name" value="WHD_DUF6293"/>
    <property type="match status" value="1"/>
</dbReference>
<organism evidence="3 4">
    <name type="scientific">Methanoculleus taiwanensis</name>
    <dbReference type="NCBI Taxonomy" id="1550565"/>
    <lineage>
        <taxon>Archaea</taxon>
        <taxon>Methanobacteriati</taxon>
        <taxon>Methanobacteriota</taxon>
        <taxon>Stenosarchaea group</taxon>
        <taxon>Methanomicrobia</taxon>
        <taxon>Methanomicrobiales</taxon>
        <taxon>Methanomicrobiaceae</taxon>
        <taxon>Methanoculleus</taxon>
    </lineage>
</organism>
<feature type="domain" description="DUF6293" evidence="2">
    <location>
        <begin position="159"/>
        <end position="262"/>
    </location>
</feature>
<gene>
    <name evidence="3" type="ORF">ABH15_07445</name>
</gene>
<reference evidence="3 4" key="1">
    <citation type="journal article" date="2015" name="Int. J. Syst. Evol. Microbiol.">
        <title>Methanoculleus taiwanensis sp. nov., a methanogen isolated from deep marine sediment at the deformation front area near Taiwan.</title>
        <authorList>
            <person name="Weng C.Y."/>
            <person name="Chen S.C."/>
            <person name="Lai M.C."/>
            <person name="Wu S.Y."/>
            <person name="Lin S."/>
            <person name="Yang T.F."/>
            <person name="Chen P.C."/>
        </authorList>
    </citation>
    <scope>NUCLEOTIDE SEQUENCE [LARGE SCALE GENOMIC DNA]</scope>
    <source>
        <strain evidence="3 4">CYW4</strain>
    </source>
</reference>
<accession>A0A498H108</accession>
<dbReference type="RefSeq" id="WP_128693744.1">
    <property type="nucleotide sequence ID" value="NZ_LHQS01000002.1"/>
</dbReference>
<dbReference type="EMBL" id="LHQS01000002">
    <property type="protein sequence ID" value="RXE56024.1"/>
    <property type="molecule type" value="Genomic_DNA"/>
</dbReference>
<protein>
    <submittedName>
        <fullName evidence="3">Uncharacterized protein</fullName>
    </submittedName>
</protein>
<dbReference type="InterPro" id="IPR054162">
    <property type="entry name" value="DUF6293_C"/>
</dbReference>
<comment type="caution">
    <text evidence="3">The sequence shown here is derived from an EMBL/GenBank/DDBJ whole genome shotgun (WGS) entry which is preliminary data.</text>
</comment>
<feature type="domain" description="HFX-2341-like N-terminal" evidence="1">
    <location>
        <begin position="11"/>
        <end position="136"/>
    </location>
</feature>
<evidence type="ECO:0000259" key="2">
    <source>
        <dbReference type="Pfam" id="PF22665"/>
    </source>
</evidence>
<dbReference type="Pfam" id="PF19810">
    <property type="entry name" value="HFX_2341_N"/>
    <property type="match status" value="1"/>
</dbReference>
<proteinExistence type="predicted"/>
<dbReference type="InterPro" id="IPR046260">
    <property type="entry name" value="HFX_2341-like_N"/>
</dbReference>
<name>A0A498H108_9EURY</name>
<dbReference type="AlphaFoldDB" id="A0A498H108"/>
<dbReference type="OrthoDB" id="142096at2157"/>